<reference evidence="2 3" key="1">
    <citation type="submission" date="2021-05" db="EMBL/GenBank/DDBJ databases">
        <title>Novel Bacillus species.</title>
        <authorList>
            <person name="Liu G."/>
        </authorList>
    </citation>
    <scope>NUCLEOTIDE SEQUENCE [LARGE SCALE GENOMIC DNA]</scope>
    <source>
        <strain evidence="2 3">FJAT-49705</strain>
    </source>
</reference>
<comment type="caution">
    <text evidence="2">The sequence shown here is derived from an EMBL/GenBank/DDBJ whole genome shotgun (WGS) entry which is preliminary data.</text>
</comment>
<protein>
    <submittedName>
        <fullName evidence="2">Uncharacterized protein</fullName>
    </submittedName>
</protein>
<feature type="region of interest" description="Disordered" evidence="1">
    <location>
        <begin position="108"/>
        <end position="153"/>
    </location>
</feature>
<keyword evidence="3" id="KW-1185">Reference proteome</keyword>
<dbReference type="EMBL" id="JAGYPM010000001">
    <property type="protein sequence ID" value="MBS4188687.1"/>
    <property type="molecule type" value="Genomic_DNA"/>
</dbReference>
<name>A0ABS5NLJ4_9BACI</name>
<accession>A0ABS5NLJ4</accession>
<dbReference type="RefSeq" id="WP_213100208.1">
    <property type="nucleotide sequence ID" value="NZ_JAGYPM010000001.1"/>
</dbReference>
<sequence length="153" mass="17269">MSKFELNVLFKKIQKDDKKEVLEFHVQGDELPHSKELIELAGNIVVLEIEASGAGKFNAEFKAVQRDSKKTTLKFNAKGDSDEKMIKLYPHAGRTVKLSLEPSQMSIEDFNNEEPREGVKYNVGKDGTANVVSPDQMSIEDVKEEEQDEDLLN</sequence>
<feature type="compositionally biased region" description="Acidic residues" evidence="1">
    <location>
        <begin position="142"/>
        <end position="153"/>
    </location>
</feature>
<proteinExistence type="predicted"/>
<evidence type="ECO:0000313" key="3">
    <source>
        <dbReference type="Proteomes" id="UP000681027"/>
    </source>
</evidence>
<organism evidence="2 3">
    <name type="scientific">Cytobacillus citreus</name>
    <dbReference type="NCBI Taxonomy" id="2833586"/>
    <lineage>
        <taxon>Bacteria</taxon>
        <taxon>Bacillati</taxon>
        <taxon>Bacillota</taxon>
        <taxon>Bacilli</taxon>
        <taxon>Bacillales</taxon>
        <taxon>Bacillaceae</taxon>
        <taxon>Cytobacillus</taxon>
    </lineage>
</organism>
<evidence type="ECO:0000256" key="1">
    <source>
        <dbReference type="SAM" id="MobiDB-lite"/>
    </source>
</evidence>
<evidence type="ECO:0000313" key="2">
    <source>
        <dbReference type="EMBL" id="MBS4188687.1"/>
    </source>
</evidence>
<gene>
    <name evidence="2" type="ORF">KHA94_00435</name>
</gene>
<dbReference type="Proteomes" id="UP000681027">
    <property type="component" value="Unassembled WGS sequence"/>
</dbReference>